<dbReference type="Proteomes" id="UP001279410">
    <property type="component" value="Unassembled WGS sequence"/>
</dbReference>
<dbReference type="EMBL" id="BRZM01000076">
    <property type="protein sequence ID" value="GLD65122.1"/>
    <property type="molecule type" value="Genomic_DNA"/>
</dbReference>
<evidence type="ECO:0000313" key="3">
    <source>
        <dbReference type="Proteomes" id="UP001279410"/>
    </source>
</evidence>
<proteinExistence type="predicted"/>
<protein>
    <submittedName>
        <fullName evidence="2">Uncharacterized protein</fullName>
    </submittedName>
</protein>
<comment type="caution">
    <text evidence="2">The sequence shown here is derived from an EMBL/GenBank/DDBJ whole genome shotgun (WGS) entry which is preliminary data.</text>
</comment>
<organism evidence="2 3">
    <name type="scientific">Lates japonicus</name>
    <name type="common">Japanese lates</name>
    <dbReference type="NCBI Taxonomy" id="270547"/>
    <lineage>
        <taxon>Eukaryota</taxon>
        <taxon>Metazoa</taxon>
        <taxon>Chordata</taxon>
        <taxon>Craniata</taxon>
        <taxon>Vertebrata</taxon>
        <taxon>Euteleostomi</taxon>
        <taxon>Actinopterygii</taxon>
        <taxon>Neopterygii</taxon>
        <taxon>Teleostei</taxon>
        <taxon>Neoteleostei</taxon>
        <taxon>Acanthomorphata</taxon>
        <taxon>Carangaria</taxon>
        <taxon>Carangaria incertae sedis</taxon>
        <taxon>Centropomidae</taxon>
        <taxon>Lates</taxon>
    </lineage>
</organism>
<keyword evidence="1" id="KW-0812">Transmembrane</keyword>
<dbReference type="AlphaFoldDB" id="A0AAD3N4F4"/>
<keyword evidence="1" id="KW-0472">Membrane</keyword>
<sequence length="236" mass="26440">MKWCRLGGDCVTSSGSIDGTRVTIIRVRNVFTVTMSGLTIQSSGWYLCVKGDLHMPVHVTVTEKPTTTTSCLTTLSHTADHNLEERVQNSASIDPKSLIIPLSLLVFIVMVTLLIWFMLKKHNKTLNSSVSVKLMSYIIPLSVLIFIVMVTLFIWFLSKRNKHTEAESSATATAEEVLTYTTVKHKRKLGQAEEEVTYSNVKHMKKPSHKRSVAKSDEDVTYSSVVTVKQQPVQRV</sequence>
<keyword evidence="1" id="KW-1133">Transmembrane helix</keyword>
<reference evidence="2" key="1">
    <citation type="submission" date="2022-08" db="EMBL/GenBank/DDBJ databases">
        <title>Genome sequencing of akame (Lates japonicus).</title>
        <authorList>
            <person name="Hashiguchi Y."/>
            <person name="Takahashi H."/>
        </authorList>
    </citation>
    <scope>NUCLEOTIDE SEQUENCE</scope>
    <source>
        <strain evidence="2">Kochi</strain>
    </source>
</reference>
<feature type="transmembrane region" description="Helical" evidence="1">
    <location>
        <begin position="98"/>
        <end position="117"/>
    </location>
</feature>
<dbReference type="InterPro" id="IPR036179">
    <property type="entry name" value="Ig-like_dom_sf"/>
</dbReference>
<gene>
    <name evidence="2" type="ORF">AKAME5_001661000</name>
</gene>
<evidence type="ECO:0000256" key="1">
    <source>
        <dbReference type="SAM" id="Phobius"/>
    </source>
</evidence>
<evidence type="ECO:0000313" key="2">
    <source>
        <dbReference type="EMBL" id="GLD65122.1"/>
    </source>
</evidence>
<dbReference type="SUPFAM" id="SSF48726">
    <property type="entry name" value="Immunoglobulin"/>
    <property type="match status" value="1"/>
</dbReference>
<dbReference type="Gene3D" id="2.60.40.10">
    <property type="entry name" value="Immunoglobulins"/>
    <property type="match status" value="1"/>
</dbReference>
<keyword evidence="3" id="KW-1185">Reference proteome</keyword>
<feature type="transmembrane region" description="Helical" evidence="1">
    <location>
        <begin position="137"/>
        <end position="157"/>
    </location>
</feature>
<name>A0AAD3N4F4_LATJO</name>
<accession>A0AAD3N4F4</accession>
<dbReference type="InterPro" id="IPR013783">
    <property type="entry name" value="Ig-like_fold"/>
</dbReference>